<evidence type="ECO:0000256" key="1">
    <source>
        <dbReference type="SAM" id="MobiDB-lite"/>
    </source>
</evidence>
<feature type="region of interest" description="Disordered" evidence="1">
    <location>
        <begin position="226"/>
        <end position="269"/>
    </location>
</feature>
<feature type="compositionally biased region" description="Basic and acidic residues" evidence="1">
    <location>
        <begin position="255"/>
        <end position="269"/>
    </location>
</feature>
<name>A0A1D2MAN9_ORCCI</name>
<feature type="non-terminal residue" evidence="2">
    <location>
        <position position="1"/>
    </location>
</feature>
<reference evidence="2 3" key="1">
    <citation type="journal article" date="2016" name="Genome Biol. Evol.">
        <title>Gene Family Evolution Reflects Adaptation to Soil Environmental Stressors in the Genome of the Collembolan Orchesella cincta.</title>
        <authorList>
            <person name="Faddeeva-Vakhrusheva A."/>
            <person name="Derks M.F."/>
            <person name="Anvar S.Y."/>
            <person name="Agamennone V."/>
            <person name="Suring W."/>
            <person name="Smit S."/>
            <person name="van Straalen N.M."/>
            <person name="Roelofs D."/>
        </authorList>
    </citation>
    <scope>NUCLEOTIDE SEQUENCE [LARGE SCALE GENOMIC DNA]</scope>
    <source>
        <tissue evidence="2">Mixed pool</tissue>
    </source>
</reference>
<dbReference type="EMBL" id="LJIJ01002242">
    <property type="protein sequence ID" value="ODM89999.1"/>
    <property type="molecule type" value="Genomic_DNA"/>
</dbReference>
<sequence length="344" mass="39484">RSTREEKLKASQSSSRCLICYVELFEGQNYMQQQTDAEYTQTLSTFLDIIVEKKKIRLEASGGNSEIWNWTSSIPSPCTNCYGALKRLVFTWQELKKFEESLFELKSKIISAVKLSSRMAFENEIKGKGTLDLDTIRTFLIEGSKPPLEKCSQKQDDDVVSRSALHFRRLYSLYPPHLTKRQIIELHRTRGYKLPTPGENEPNANKYLNVGECEENYDKPDVAFSKSEATVRKESHSHATNSIESNPVPMQSKPNENKDPTERPVLDERKVLRKPMASLSESASYIRRLRALYPSHLTKRQVVELHKANQLNQPAQTDNTVINTEKVDKECSVLETQSFEQTED</sequence>
<protein>
    <submittedName>
        <fullName evidence="2">Uncharacterized protein</fullName>
    </submittedName>
</protein>
<dbReference type="Proteomes" id="UP000094527">
    <property type="component" value="Unassembled WGS sequence"/>
</dbReference>
<accession>A0A1D2MAN9</accession>
<evidence type="ECO:0000313" key="2">
    <source>
        <dbReference type="EMBL" id="ODM89999.1"/>
    </source>
</evidence>
<proteinExistence type="predicted"/>
<dbReference type="AlphaFoldDB" id="A0A1D2MAN9"/>
<feature type="compositionally biased region" description="Polar residues" evidence="1">
    <location>
        <begin position="238"/>
        <end position="254"/>
    </location>
</feature>
<comment type="caution">
    <text evidence="2">The sequence shown here is derived from an EMBL/GenBank/DDBJ whole genome shotgun (WGS) entry which is preliminary data.</text>
</comment>
<keyword evidence="3" id="KW-1185">Reference proteome</keyword>
<organism evidence="2 3">
    <name type="scientific">Orchesella cincta</name>
    <name type="common">Springtail</name>
    <name type="synonym">Podura cincta</name>
    <dbReference type="NCBI Taxonomy" id="48709"/>
    <lineage>
        <taxon>Eukaryota</taxon>
        <taxon>Metazoa</taxon>
        <taxon>Ecdysozoa</taxon>
        <taxon>Arthropoda</taxon>
        <taxon>Hexapoda</taxon>
        <taxon>Collembola</taxon>
        <taxon>Entomobryomorpha</taxon>
        <taxon>Entomobryoidea</taxon>
        <taxon>Orchesellidae</taxon>
        <taxon>Orchesellinae</taxon>
        <taxon>Orchesella</taxon>
    </lineage>
</organism>
<feature type="non-terminal residue" evidence="2">
    <location>
        <position position="344"/>
    </location>
</feature>
<gene>
    <name evidence="2" type="ORF">Ocin01_16682</name>
</gene>
<evidence type="ECO:0000313" key="3">
    <source>
        <dbReference type="Proteomes" id="UP000094527"/>
    </source>
</evidence>